<dbReference type="Pfam" id="PF13196">
    <property type="entry name" value="DUF4012"/>
    <property type="match status" value="1"/>
</dbReference>
<dbReference type="KEGG" id="celz:E5225_14180"/>
<protein>
    <submittedName>
        <fullName evidence="3">DUF4012 domain-containing protein</fullName>
    </submittedName>
</protein>
<reference evidence="3 4" key="1">
    <citation type="submission" date="2019-04" db="EMBL/GenBank/DDBJ databases">
        <title>Isolation and identification of Cellulomonas shaoxiangyii sp. Nov. isolated from feces of the Tibetan antelopes (Pantholops hodgsonii) in the Qinghai-Tibet plateau of China.</title>
        <authorList>
            <person name="Tian Z."/>
        </authorList>
    </citation>
    <scope>NUCLEOTIDE SEQUENCE [LARGE SCALE GENOMIC DNA]</scope>
    <source>
        <strain evidence="3 4">Z28</strain>
    </source>
</reference>
<evidence type="ECO:0000313" key="4">
    <source>
        <dbReference type="Proteomes" id="UP000296469"/>
    </source>
</evidence>
<feature type="transmembrane region" description="Helical" evidence="2">
    <location>
        <begin position="58"/>
        <end position="75"/>
    </location>
</feature>
<dbReference type="EMBL" id="CP039291">
    <property type="protein sequence ID" value="QCB94531.1"/>
    <property type="molecule type" value="Genomic_DNA"/>
</dbReference>
<evidence type="ECO:0000256" key="1">
    <source>
        <dbReference type="SAM" id="MobiDB-lite"/>
    </source>
</evidence>
<keyword evidence="2" id="KW-0812">Transmembrane</keyword>
<gene>
    <name evidence="3" type="ORF">E5225_14180</name>
</gene>
<keyword evidence="4" id="KW-1185">Reference proteome</keyword>
<name>A0A4P7SKW2_9CELL</name>
<dbReference type="AlphaFoldDB" id="A0A4P7SKW2"/>
<organism evidence="3 4">
    <name type="scientific">Cellulomonas shaoxiangyii</name>
    <dbReference type="NCBI Taxonomy" id="2566013"/>
    <lineage>
        <taxon>Bacteria</taxon>
        <taxon>Bacillati</taxon>
        <taxon>Actinomycetota</taxon>
        <taxon>Actinomycetes</taxon>
        <taxon>Micrococcales</taxon>
        <taxon>Cellulomonadaceae</taxon>
        <taxon>Cellulomonas</taxon>
    </lineage>
</organism>
<evidence type="ECO:0000256" key="2">
    <source>
        <dbReference type="SAM" id="Phobius"/>
    </source>
</evidence>
<feature type="compositionally biased region" description="Basic and acidic residues" evidence="1">
    <location>
        <begin position="31"/>
        <end position="42"/>
    </location>
</feature>
<dbReference type="Proteomes" id="UP000296469">
    <property type="component" value="Chromosome"/>
</dbReference>
<accession>A0A4P7SKW2</accession>
<keyword evidence="2" id="KW-1133">Transmembrane helix</keyword>
<dbReference type="InterPro" id="IPR025101">
    <property type="entry name" value="DUF4012"/>
</dbReference>
<dbReference type="RefSeq" id="WP_136225482.1">
    <property type="nucleotide sequence ID" value="NZ_CP039291.1"/>
</dbReference>
<feature type="region of interest" description="Disordered" evidence="1">
    <location>
        <begin position="1"/>
        <end position="49"/>
    </location>
</feature>
<sequence>MEHPGLPTHAPGRGADPSTGTGAGDAGADADEPRADAGRPRGADAGAGRRRGRTVARVLLALVVLLLAAAGWVAFRVAQAAGALQDARAGLAGVEVDPRAAGAAAGDLEGLRTHTSRARDAASDPVWRAAEVVPWAGDQLTAVRVVATSVDDLVRDALPAVDALGGLLDDGLRGPDGRVDVAAVQRGADSLRTAAATTSAARERLDALDPGQLVGPLAGPVREVQGAVARADAALAPAARGLALVPGLLGADAPRTYLVLALNSAELRAPGGIVGSVTAVHVEDGAVRVVDQRSTEDLRSLDAPILPLTAEEVATHTDRLGRWLQNAALTPHFPRTAELVAARWRRDVGGPVDGVVATDPVAIGALVGAVGPLTDPDGGTLSADGFLRTVLRDVYVRHPDGAASDAYFASVASSVVAAVAGGAGSTEDLVAALTGAVDDRRVRVWSAHADEQEVLAGTVVGGAFLDAPFAAQAGLFLDDASQGKLGVDLAAAVTFRDARCDDARPRVTAVLTLDYRPPADVATLPERVVGSPSLGVPLGTLTTTVSVWSPLGAGPAPLRRDGVAVGGTTTTLAGRDVQQVGSVLAPGAHQEVAVDLPLHDGALTLWTTPTVSSPGVASFRCP</sequence>
<evidence type="ECO:0000313" key="3">
    <source>
        <dbReference type="EMBL" id="QCB94531.1"/>
    </source>
</evidence>
<proteinExistence type="predicted"/>
<keyword evidence="2" id="KW-0472">Membrane</keyword>